<proteinExistence type="predicted"/>
<evidence type="ECO:0000313" key="2">
    <source>
        <dbReference type="Proteomes" id="UP000054166"/>
    </source>
</evidence>
<evidence type="ECO:0000313" key="1">
    <source>
        <dbReference type="EMBL" id="KIM86079.1"/>
    </source>
</evidence>
<protein>
    <submittedName>
        <fullName evidence="1">Uncharacterized protein</fullName>
    </submittedName>
</protein>
<reference evidence="1 2" key="1">
    <citation type="submission" date="2014-04" db="EMBL/GenBank/DDBJ databases">
        <authorList>
            <consortium name="DOE Joint Genome Institute"/>
            <person name="Kuo A."/>
            <person name="Tarkka M."/>
            <person name="Buscot F."/>
            <person name="Kohler A."/>
            <person name="Nagy L.G."/>
            <person name="Floudas D."/>
            <person name="Copeland A."/>
            <person name="Barry K.W."/>
            <person name="Cichocki N."/>
            <person name="Veneault-Fourrey C."/>
            <person name="LaButti K."/>
            <person name="Lindquist E.A."/>
            <person name="Lipzen A."/>
            <person name="Lundell T."/>
            <person name="Morin E."/>
            <person name="Murat C."/>
            <person name="Sun H."/>
            <person name="Tunlid A."/>
            <person name="Henrissat B."/>
            <person name="Grigoriev I.V."/>
            <person name="Hibbett D.S."/>
            <person name="Martin F."/>
            <person name="Nordberg H.P."/>
            <person name="Cantor M.N."/>
            <person name="Hua S.X."/>
        </authorList>
    </citation>
    <scope>NUCLEOTIDE SEQUENCE [LARGE SCALE GENOMIC DNA]</scope>
    <source>
        <strain evidence="1 2">F 1598</strain>
    </source>
</reference>
<accession>A0A0C3G2K5</accession>
<gene>
    <name evidence="1" type="ORF">PILCRDRAFT_5145</name>
</gene>
<dbReference type="AlphaFoldDB" id="A0A0C3G2K5"/>
<reference evidence="2" key="2">
    <citation type="submission" date="2015-01" db="EMBL/GenBank/DDBJ databases">
        <title>Evolutionary Origins and Diversification of the Mycorrhizal Mutualists.</title>
        <authorList>
            <consortium name="DOE Joint Genome Institute"/>
            <consortium name="Mycorrhizal Genomics Consortium"/>
            <person name="Kohler A."/>
            <person name="Kuo A."/>
            <person name="Nagy L.G."/>
            <person name="Floudas D."/>
            <person name="Copeland A."/>
            <person name="Barry K.W."/>
            <person name="Cichocki N."/>
            <person name="Veneault-Fourrey C."/>
            <person name="LaButti K."/>
            <person name="Lindquist E.A."/>
            <person name="Lipzen A."/>
            <person name="Lundell T."/>
            <person name="Morin E."/>
            <person name="Murat C."/>
            <person name="Riley R."/>
            <person name="Ohm R."/>
            <person name="Sun H."/>
            <person name="Tunlid A."/>
            <person name="Henrissat B."/>
            <person name="Grigoriev I.V."/>
            <person name="Hibbett D.S."/>
            <person name="Martin F."/>
        </authorList>
    </citation>
    <scope>NUCLEOTIDE SEQUENCE [LARGE SCALE GENOMIC DNA]</scope>
    <source>
        <strain evidence="2">F 1598</strain>
    </source>
</reference>
<dbReference type="Proteomes" id="UP000054166">
    <property type="component" value="Unassembled WGS sequence"/>
</dbReference>
<sequence>MPVGSPKGFPRKRGRLPREFNSEKEVLAFKQEQVRKRRNLEKEQQSLGATTLETIKHFISKKFKQPLTVAALN</sequence>
<dbReference type="InParanoid" id="A0A0C3G2K5"/>
<keyword evidence="2" id="KW-1185">Reference proteome</keyword>
<dbReference type="HOGENOM" id="CLU_2705696_0_0_1"/>
<name>A0A0C3G2K5_PILCF</name>
<organism evidence="1 2">
    <name type="scientific">Piloderma croceum (strain F 1598)</name>
    <dbReference type="NCBI Taxonomy" id="765440"/>
    <lineage>
        <taxon>Eukaryota</taxon>
        <taxon>Fungi</taxon>
        <taxon>Dikarya</taxon>
        <taxon>Basidiomycota</taxon>
        <taxon>Agaricomycotina</taxon>
        <taxon>Agaricomycetes</taxon>
        <taxon>Agaricomycetidae</taxon>
        <taxon>Atheliales</taxon>
        <taxon>Atheliaceae</taxon>
        <taxon>Piloderma</taxon>
    </lineage>
</organism>
<dbReference type="EMBL" id="KN832983">
    <property type="protein sequence ID" value="KIM86079.1"/>
    <property type="molecule type" value="Genomic_DNA"/>
</dbReference>